<dbReference type="RefSeq" id="WP_382178535.1">
    <property type="nucleotide sequence ID" value="NZ_JBHRXX010000009.1"/>
</dbReference>
<proteinExistence type="predicted"/>
<keyword evidence="2" id="KW-1185">Reference proteome</keyword>
<accession>A0ABV7W8K9</accession>
<evidence type="ECO:0000313" key="2">
    <source>
        <dbReference type="Proteomes" id="UP001595729"/>
    </source>
</evidence>
<gene>
    <name evidence="1" type="ORF">ACFOPI_21410</name>
</gene>
<protein>
    <submittedName>
        <fullName evidence="1">Uncharacterized protein</fullName>
    </submittedName>
</protein>
<reference evidence="2" key="1">
    <citation type="journal article" date="2019" name="Int. J. Syst. Evol. Microbiol.">
        <title>The Global Catalogue of Microorganisms (GCM) 10K type strain sequencing project: providing services to taxonomists for standard genome sequencing and annotation.</title>
        <authorList>
            <consortium name="The Broad Institute Genomics Platform"/>
            <consortium name="The Broad Institute Genome Sequencing Center for Infectious Disease"/>
            <person name="Wu L."/>
            <person name="Ma J."/>
        </authorList>
    </citation>
    <scope>NUCLEOTIDE SEQUENCE [LARGE SCALE GENOMIC DNA]</scope>
    <source>
        <strain evidence="2">KCTC 42501</strain>
    </source>
</reference>
<evidence type="ECO:0000313" key="1">
    <source>
        <dbReference type="EMBL" id="MFC3686163.1"/>
    </source>
</evidence>
<dbReference type="Proteomes" id="UP001595729">
    <property type="component" value="Unassembled WGS sequence"/>
</dbReference>
<comment type="caution">
    <text evidence="1">The sequence shown here is derived from an EMBL/GenBank/DDBJ whole genome shotgun (WGS) entry which is preliminary data.</text>
</comment>
<dbReference type="EMBL" id="JBHRXX010000009">
    <property type="protein sequence ID" value="MFC3686163.1"/>
    <property type="molecule type" value="Genomic_DNA"/>
</dbReference>
<name>A0ABV7W8K9_9BURK</name>
<sequence>MNFLEKVEWNWQIGLLPVGNIVGVGSPIDGCTKLVFPRMQVSAHEGMSNIQAEPGIGVPLILLLNIIYIVEHYRNVSSRNTYYAEPRDLPQVCPRTTELESSADL</sequence>
<organism evidence="1 2">
    <name type="scientific">Hydrogenophaga luteola</name>
    <dbReference type="NCBI Taxonomy" id="1591122"/>
    <lineage>
        <taxon>Bacteria</taxon>
        <taxon>Pseudomonadati</taxon>
        <taxon>Pseudomonadota</taxon>
        <taxon>Betaproteobacteria</taxon>
        <taxon>Burkholderiales</taxon>
        <taxon>Comamonadaceae</taxon>
        <taxon>Hydrogenophaga</taxon>
    </lineage>
</organism>